<keyword evidence="6" id="KW-0851">Voltage-gated channel</keyword>
<keyword evidence="9" id="KW-0406">Ion transport</keyword>
<dbReference type="EMBL" id="BFAG01000001">
    <property type="protein sequence ID" value="GBF04270.1"/>
    <property type="molecule type" value="Genomic_DNA"/>
</dbReference>
<evidence type="ECO:0000256" key="3">
    <source>
        <dbReference type="ARBA" id="ARBA00022538"/>
    </source>
</evidence>
<evidence type="ECO:0000313" key="14">
    <source>
        <dbReference type="EMBL" id="GBF04270.1"/>
    </source>
</evidence>
<feature type="transmembrane region" description="Helical" evidence="12">
    <location>
        <begin position="102"/>
        <end position="123"/>
    </location>
</feature>
<keyword evidence="8 12" id="KW-1133">Transmembrane helix</keyword>
<proteinExistence type="predicted"/>
<evidence type="ECO:0000256" key="2">
    <source>
        <dbReference type="ARBA" id="ARBA00022448"/>
    </source>
</evidence>
<accession>A0A2I9D2G5</accession>
<feature type="domain" description="Ion transport" evidence="13">
    <location>
        <begin position="28"/>
        <end position="245"/>
    </location>
</feature>
<dbReference type="GO" id="GO:0008076">
    <property type="term" value="C:voltage-gated potassium channel complex"/>
    <property type="evidence" value="ECO:0007669"/>
    <property type="project" value="InterPro"/>
</dbReference>
<dbReference type="GO" id="GO:0005249">
    <property type="term" value="F:voltage-gated potassium channel activity"/>
    <property type="evidence" value="ECO:0007669"/>
    <property type="project" value="InterPro"/>
</dbReference>
<name>A0A2I9D2G5_9DEIO</name>
<dbReference type="Pfam" id="PF00520">
    <property type="entry name" value="Ion_trans"/>
    <property type="match status" value="1"/>
</dbReference>
<feature type="transmembrane region" description="Helical" evidence="12">
    <location>
        <begin position="214"/>
        <end position="239"/>
    </location>
</feature>
<comment type="subcellular location">
    <subcellularLocation>
        <location evidence="1">Membrane</location>
        <topology evidence="1">Multi-pass membrane protein</topology>
    </subcellularLocation>
</comment>
<dbReference type="GO" id="GO:0001508">
    <property type="term" value="P:action potential"/>
    <property type="evidence" value="ECO:0007669"/>
    <property type="project" value="TreeGrafter"/>
</dbReference>
<sequence>MRTPSDRRAPWRVILGNVIFNNDTPAGRAFDLVLIVLILGSILVVMLDSVRPMRAAYGSVLNRAEWVLTLLFTTEYVLRLISARRASHYARSFFGVVDLLSIVPGYLALLLPGAETLLIVRVLRLLRIFRILKLARYLSEANVLTEAIRASAAKITVFLAVVLSLVTVIGALMYLIEGPENGYTSIPTSIYWAIVTLTTVGYGDIAPKTPLGKALASLAMILGYGILAVPTGIVTVNLARAQDRRQPQRICPRCGLDRHDPDARYCKRCGEVLPAPA</sequence>
<dbReference type="InterPro" id="IPR005821">
    <property type="entry name" value="Ion_trans_dom"/>
</dbReference>
<evidence type="ECO:0000256" key="1">
    <source>
        <dbReference type="ARBA" id="ARBA00004141"/>
    </source>
</evidence>
<comment type="caution">
    <text evidence="14">The sequence shown here is derived from an EMBL/GenBank/DDBJ whole genome shotgun (WGS) entry which is preliminary data.</text>
</comment>
<dbReference type="Gene3D" id="1.20.120.350">
    <property type="entry name" value="Voltage-gated potassium channels. Chain C"/>
    <property type="match status" value="1"/>
</dbReference>
<dbReference type="AlphaFoldDB" id="A0A2I9D2G5"/>
<evidence type="ECO:0000256" key="8">
    <source>
        <dbReference type="ARBA" id="ARBA00022989"/>
    </source>
</evidence>
<protein>
    <submittedName>
        <fullName evidence="14">Ion transport protein</fullName>
    </submittedName>
</protein>
<evidence type="ECO:0000259" key="13">
    <source>
        <dbReference type="Pfam" id="PF00520"/>
    </source>
</evidence>
<evidence type="ECO:0000313" key="15">
    <source>
        <dbReference type="Proteomes" id="UP000236569"/>
    </source>
</evidence>
<keyword evidence="10 12" id="KW-0472">Membrane</keyword>
<dbReference type="PANTHER" id="PTHR11537">
    <property type="entry name" value="VOLTAGE-GATED POTASSIUM CHANNEL"/>
    <property type="match status" value="1"/>
</dbReference>
<dbReference type="InterPro" id="IPR028325">
    <property type="entry name" value="VG_K_chnl"/>
</dbReference>
<evidence type="ECO:0000256" key="12">
    <source>
        <dbReference type="SAM" id="Phobius"/>
    </source>
</evidence>
<evidence type="ECO:0000256" key="7">
    <source>
        <dbReference type="ARBA" id="ARBA00022958"/>
    </source>
</evidence>
<dbReference type="PANTHER" id="PTHR11537:SF254">
    <property type="entry name" value="POTASSIUM VOLTAGE-GATED CHANNEL PROTEIN SHAB"/>
    <property type="match status" value="1"/>
</dbReference>
<gene>
    <name evidence="14" type="ORF">DAERI_010442</name>
</gene>
<keyword evidence="7" id="KW-0630">Potassium</keyword>
<dbReference type="SUPFAM" id="SSF81324">
    <property type="entry name" value="Voltage-gated potassium channels"/>
    <property type="match status" value="1"/>
</dbReference>
<feature type="transmembrane region" description="Helical" evidence="12">
    <location>
        <begin position="155"/>
        <end position="176"/>
    </location>
</feature>
<dbReference type="PRINTS" id="PR00169">
    <property type="entry name" value="KCHANNEL"/>
</dbReference>
<dbReference type="OrthoDB" id="9810759at2"/>
<dbReference type="InterPro" id="IPR027359">
    <property type="entry name" value="Volt_channel_dom_sf"/>
</dbReference>
<organism evidence="14 15">
    <name type="scientific">Deinococcus aerius</name>
    <dbReference type="NCBI Taxonomy" id="200253"/>
    <lineage>
        <taxon>Bacteria</taxon>
        <taxon>Thermotogati</taxon>
        <taxon>Deinococcota</taxon>
        <taxon>Deinococci</taxon>
        <taxon>Deinococcales</taxon>
        <taxon>Deinococcaceae</taxon>
        <taxon>Deinococcus</taxon>
    </lineage>
</organism>
<keyword evidence="4 12" id="KW-0812">Transmembrane</keyword>
<evidence type="ECO:0000256" key="4">
    <source>
        <dbReference type="ARBA" id="ARBA00022692"/>
    </source>
</evidence>
<evidence type="ECO:0000256" key="11">
    <source>
        <dbReference type="ARBA" id="ARBA00023303"/>
    </source>
</evidence>
<dbReference type="RefSeq" id="WP_103127816.1">
    <property type="nucleotide sequence ID" value="NZ_BFAG01000001.1"/>
</dbReference>
<keyword evidence="11" id="KW-0407">Ion channel</keyword>
<keyword evidence="5" id="KW-0631">Potassium channel</keyword>
<reference evidence="15" key="1">
    <citation type="submission" date="2018-01" db="EMBL/GenBank/DDBJ databases">
        <title>Draft Genome Sequence of the Radioresistant Bacterium Deinococcus aerius TR0125, Isolated from the Higher Atmosphere above Japan.</title>
        <authorList>
            <person name="Satoh K."/>
            <person name="Arai H."/>
            <person name="Sanzen T."/>
            <person name="Kawaguchi Y."/>
            <person name="Hayashi H."/>
            <person name="Yokobori S."/>
            <person name="Yamagishi A."/>
            <person name="Oono Y."/>
            <person name="Narumi I."/>
        </authorList>
    </citation>
    <scope>NUCLEOTIDE SEQUENCE [LARGE SCALE GENOMIC DNA]</scope>
    <source>
        <strain evidence="15">TR0125</strain>
    </source>
</reference>
<evidence type="ECO:0000256" key="6">
    <source>
        <dbReference type="ARBA" id="ARBA00022882"/>
    </source>
</evidence>
<dbReference type="Proteomes" id="UP000236569">
    <property type="component" value="Unassembled WGS sequence"/>
</dbReference>
<feature type="transmembrane region" description="Helical" evidence="12">
    <location>
        <begin position="60"/>
        <end position="82"/>
    </location>
</feature>
<feature type="transmembrane region" description="Helical" evidence="12">
    <location>
        <begin position="29"/>
        <end position="48"/>
    </location>
</feature>
<evidence type="ECO:0000256" key="10">
    <source>
        <dbReference type="ARBA" id="ARBA00023136"/>
    </source>
</evidence>
<keyword evidence="15" id="KW-1185">Reference proteome</keyword>
<keyword evidence="2" id="KW-0813">Transport</keyword>
<evidence type="ECO:0000256" key="5">
    <source>
        <dbReference type="ARBA" id="ARBA00022826"/>
    </source>
</evidence>
<keyword evidence="3" id="KW-0633">Potassium transport</keyword>
<evidence type="ECO:0000256" key="9">
    <source>
        <dbReference type="ARBA" id="ARBA00023065"/>
    </source>
</evidence>
<dbReference type="Gene3D" id="1.10.287.70">
    <property type="match status" value="1"/>
</dbReference>